<keyword evidence="4" id="KW-0812">Transmembrane</keyword>
<dbReference type="PANTHER" id="PTHR10272">
    <property type="entry name" value="PLATELET-ACTIVATING FACTOR ACETYLHYDROLASE"/>
    <property type="match status" value="1"/>
</dbReference>
<dbReference type="Gene3D" id="3.40.50.1820">
    <property type="entry name" value="alpha/beta hydrolase"/>
    <property type="match status" value="1"/>
</dbReference>
<evidence type="ECO:0000256" key="1">
    <source>
        <dbReference type="ARBA" id="ARBA00022801"/>
    </source>
</evidence>
<dbReference type="Proteomes" id="UP000295718">
    <property type="component" value="Unassembled WGS sequence"/>
</dbReference>
<evidence type="ECO:0000256" key="4">
    <source>
        <dbReference type="SAM" id="Phobius"/>
    </source>
</evidence>
<dbReference type="PANTHER" id="PTHR10272:SF0">
    <property type="entry name" value="PLATELET-ACTIVATING FACTOR ACETYLHYDROLASE"/>
    <property type="match status" value="1"/>
</dbReference>
<feature type="transmembrane region" description="Helical" evidence="4">
    <location>
        <begin position="6"/>
        <end position="25"/>
    </location>
</feature>
<evidence type="ECO:0000256" key="3">
    <source>
        <dbReference type="ARBA" id="ARBA00023098"/>
    </source>
</evidence>
<comment type="caution">
    <text evidence="5">The sequence shown here is derived from an EMBL/GenBank/DDBJ whole genome shotgun (WGS) entry which is preliminary data.</text>
</comment>
<feature type="transmembrane region" description="Helical" evidence="4">
    <location>
        <begin position="57"/>
        <end position="77"/>
    </location>
</feature>
<dbReference type="AlphaFoldDB" id="A0A4R1QRQ7"/>
<organism evidence="5 6">
    <name type="scientific">Kineothrix alysoides</name>
    <dbReference type="NCBI Taxonomy" id="1469948"/>
    <lineage>
        <taxon>Bacteria</taxon>
        <taxon>Bacillati</taxon>
        <taxon>Bacillota</taxon>
        <taxon>Clostridia</taxon>
        <taxon>Lachnospirales</taxon>
        <taxon>Lachnospiraceae</taxon>
        <taxon>Kineothrix</taxon>
    </lineage>
</organism>
<accession>A0A4R1QRQ7</accession>
<name>A0A4R1QRQ7_9FIRM</name>
<evidence type="ECO:0000313" key="6">
    <source>
        <dbReference type="Proteomes" id="UP000295718"/>
    </source>
</evidence>
<keyword evidence="1 5" id="KW-0378">Hydrolase</keyword>
<dbReference type="SUPFAM" id="SSF53474">
    <property type="entry name" value="alpha/beta-Hydrolases"/>
    <property type="match status" value="1"/>
</dbReference>
<keyword evidence="3" id="KW-0443">Lipid metabolism</keyword>
<gene>
    <name evidence="5" type="ORF">EDD76_11150</name>
</gene>
<evidence type="ECO:0000313" key="5">
    <source>
        <dbReference type="EMBL" id="TCL56556.1"/>
    </source>
</evidence>
<keyword evidence="4" id="KW-0472">Membrane</keyword>
<dbReference type="RefSeq" id="WP_031390252.1">
    <property type="nucleotide sequence ID" value="NZ_JPNB01000001.1"/>
</dbReference>
<dbReference type="STRING" id="1469948.GCA_000732725_01537"/>
<dbReference type="InterPro" id="IPR029058">
    <property type="entry name" value="AB_hydrolase_fold"/>
</dbReference>
<reference evidence="5 6" key="1">
    <citation type="submission" date="2019-03" db="EMBL/GenBank/DDBJ databases">
        <title>Genomic Encyclopedia of Type Strains, Phase IV (KMG-IV): sequencing the most valuable type-strain genomes for metagenomic binning, comparative biology and taxonomic classification.</title>
        <authorList>
            <person name="Goeker M."/>
        </authorList>
    </citation>
    <scope>NUCLEOTIDE SEQUENCE [LARGE SCALE GENOMIC DNA]</scope>
    <source>
        <strain evidence="5 6">DSM 100556</strain>
    </source>
</reference>
<sequence>MGTVILTLLVIGEIIFLLWSFKAGSIKRREKYIWKIVFAVLLTLLLIAGILEGVSRYGAILLVLLFQACIGLLAEYRDKGKSYGKGKRIALFLGNITVYFLALVPAFFFPQYKPLPVTGGHTVENAEYTYVDENRIETFSDIGENRSVTVKFWYPAETGTYPLVVFSHGAFGVIDSNNSTYTELASHGYVVASIGHPYHAMFVTDVNGKTTYASKKFIEQIYDMNSDETPDKKETDYLKTDYLKTREWMKVRTEDMNFVLDTILNKADAANEAPFSLIDGDKIGLFGHSLGGATSVQVGRERKDIDAVIDLEGTMLGEYIGIENGREIYNQEPYPIPLLDMNSKAVHALALEVPGDGYVNFYMGERALDYREVIFDNAGHLNFTDLPLVSPPLAGLLGVGTVDARECIENVNYVVLTFFNYYLKGEGTLAIEEEY</sequence>
<dbReference type="GO" id="GO:0016042">
    <property type="term" value="P:lipid catabolic process"/>
    <property type="evidence" value="ECO:0007669"/>
    <property type="project" value="UniProtKB-KW"/>
</dbReference>
<keyword evidence="6" id="KW-1185">Reference proteome</keyword>
<proteinExistence type="predicted"/>
<dbReference type="EMBL" id="SLUO01000011">
    <property type="protein sequence ID" value="TCL56556.1"/>
    <property type="molecule type" value="Genomic_DNA"/>
</dbReference>
<dbReference type="OrthoDB" id="9814760at2"/>
<keyword evidence="2" id="KW-0442">Lipid degradation</keyword>
<keyword evidence="4" id="KW-1133">Transmembrane helix</keyword>
<feature type="transmembrane region" description="Helical" evidence="4">
    <location>
        <begin position="89"/>
        <end position="109"/>
    </location>
</feature>
<evidence type="ECO:0000256" key="2">
    <source>
        <dbReference type="ARBA" id="ARBA00022963"/>
    </source>
</evidence>
<feature type="transmembrane region" description="Helical" evidence="4">
    <location>
        <begin position="32"/>
        <end position="51"/>
    </location>
</feature>
<protein>
    <submittedName>
        <fullName evidence="5">Platelet-activating factor acetylhydrolase isoform II</fullName>
    </submittedName>
</protein>
<dbReference type="GO" id="GO:0003847">
    <property type="term" value="F:1-alkyl-2-acetylglycerophosphocholine esterase activity"/>
    <property type="evidence" value="ECO:0007669"/>
    <property type="project" value="TreeGrafter"/>
</dbReference>
<dbReference type="Pfam" id="PF03403">
    <property type="entry name" value="PAF-AH_p_II"/>
    <property type="match status" value="1"/>
</dbReference>